<sequence>MDNGETIAVKKLKYMPPDHDSEKQFHNECTNLMRVRHQNIVRLVGYCDETHRRCVKYNGEYVFADENERALCFEYLQGGSLDKHVSDEPCRLDWGMCYKIIKGVCEGLNHLHNGYKDSIFHLDLKPANILLDNYMIPKIGDFGLSRLFSTTKTCTTTTPLGTVGYTPPEYVDKQEISPKFDVFSLGVVIIHIMAGRKHYYDHVDNPSKIIELVCEIWGKRLHATMWSHGSQEVKTCIEIALTCVESDRQKRLTIRQIVDELNRIDIAKMPRTHKATNLQSKEALVYNEHTNSDYIPAVLDEVGSEDRSMHGTMYQDVADRMGYVHKFINRYPASRAIGGHASRAILEHRHVDQISEVDIPGDGHLKRNPYLRAERNLRTPDTMGIVDTIGVTIGSKLCDNLFRWARSTISSQWSGTERQRLHQELLCLKSGLEYLMDTLPAMYDLIDRAEWRSHKRRVAELLPNLKDAVYDADDLLDEFRWYILNMEVEGNESQSLSMDFFNGVIQGSFIKSMNGIRDRLDNISTCLINMGLHEVSTRFEKSVRPETSSFPSEENFTGRETELKNIIEFLCEPRNNSSANSKRQKGNSAVDVSTSISTQVSSQSSKTYLPVLPIVGIGGVGKTTLAQHICSNAQVNSHFDKIIWVCVSDDFDVKRLTKEIIESCPGKQATTENLNSLQNILSDIVSSKKFLIILDDMWDDALKENGQCWKRFCAPLKNVLQGSVMLVTTRCQKVAEKVGTRDPITLEGLKDEVFWNFFKLCVFESGSSSNNDPELERIGRSIVLKLKGSPLAAKTLGRILRMNLQAEHWNAILESELWKLKQEDTEILPALRLSYMYLPFHLKRCFSLCALYPKDYKFQKCCLAEIWVAQGFVEPQGGIPVQDIGCEYFNDLLHRSFFQKVQDEYVIHDLLHDVAQKVSEFDCFIVRRRSDFKIIPPNVRHLSILSSTDIDYSSLKGLSCFTKLRTLICNKPLVKKTIPPSLVATWCSEFPRLRVIGFATTYELPPSIGNLKHLRYLQISKACPFKSLPTEFFWLYNLQIVCVQKCKIESLPTDFNKLISLQRFESHGFVCVSRCRRSQREEFYYKVSVDAANDEHGLGFRLIKNINQICELVIYIGKSISKEHATEAQLHNKKYLEKLNLKWYLWRNPVDNVIDVLQCLQPPTCLKSLLLNGYRGVSLPSWFQPHNFPNLMPPSFISVDGPGSSSVPSITDLIIDRCENLSSLDHVIHPAYIASLKKMTIKNCKNLVSVRAERFGDLRCLEELEVEACPNIYSQSLVAPSLKRLVLSACGNLAENIDCCSLAYFFLSSKQLTSIQLQNWNLPALEELHISVWYSLRSIIGQSGQVIMRGTVSVRAFPSLTSLTIENCNGLSTIDDLLAEEYLPAIERIHVIYCQGLVSLPGERFGSFSSLKALEISDCNRLSWRRGFVLPSSLQILSLDACGDISAWVPSCLQNLASLITLKIGRCQHITSIPGSLWSTNLTSLENLMILCCYNIISIGGENAISEIKNVKICRCPMLEELKQPMFRGSYLIPEYGVSCPPLRLSSLRPSGEKNLSSWLKRQR</sequence>
<reference evidence="1" key="1">
    <citation type="submission" date="2021-05" db="EMBL/GenBank/DDBJ databases">
        <authorList>
            <person name="Scholz U."/>
            <person name="Mascher M."/>
            <person name="Fiebig A."/>
        </authorList>
    </citation>
    <scope>NUCLEOTIDE SEQUENCE [LARGE SCALE GENOMIC DNA]</scope>
</reference>
<dbReference type="Proteomes" id="UP001732700">
    <property type="component" value="Chromosome 6A"/>
</dbReference>
<evidence type="ECO:0000313" key="1">
    <source>
        <dbReference type="EnsemblPlants" id="AVESA.00010b.r2.6AG1073990.1.CDS"/>
    </source>
</evidence>
<name>A0ACD5Z195_AVESA</name>
<dbReference type="EnsemblPlants" id="AVESA.00010b.r2.6AG1073990.1">
    <property type="protein sequence ID" value="AVESA.00010b.r2.6AG1073990.1.CDS"/>
    <property type="gene ID" value="AVESA.00010b.r2.6AG1073990"/>
</dbReference>
<proteinExistence type="predicted"/>
<protein>
    <submittedName>
        <fullName evidence="1">Uncharacterized protein</fullName>
    </submittedName>
</protein>
<organism evidence="1 2">
    <name type="scientific">Avena sativa</name>
    <name type="common">Oat</name>
    <dbReference type="NCBI Taxonomy" id="4498"/>
    <lineage>
        <taxon>Eukaryota</taxon>
        <taxon>Viridiplantae</taxon>
        <taxon>Streptophyta</taxon>
        <taxon>Embryophyta</taxon>
        <taxon>Tracheophyta</taxon>
        <taxon>Spermatophyta</taxon>
        <taxon>Magnoliopsida</taxon>
        <taxon>Liliopsida</taxon>
        <taxon>Poales</taxon>
        <taxon>Poaceae</taxon>
        <taxon>BOP clade</taxon>
        <taxon>Pooideae</taxon>
        <taxon>Poodae</taxon>
        <taxon>Poeae</taxon>
        <taxon>Poeae Chloroplast Group 1 (Aveneae type)</taxon>
        <taxon>Aveninae</taxon>
        <taxon>Avena</taxon>
    </lineage>
</organism>
<reference evidence="1" key="2">
    <citation type="submission" date="2025-09" db="UniProtKB">
        <authorList>
            <consortium name="EnsemblPlants"/>
        </authorList>
    </citation>
    <scope>IDENTIFICATION</scope>
</reference>
<accession>A0ACD5Z195</accession>
<keyword evidence="2" id="KW-1185">Reference proteome</keyword>
<evidence type="ECO:0000313" key="2">
    <source>
        <dbReference type="Proteomes" id="UP001732700"/>
    </source>
</evidence>